<proteinExistence type="predicted"/>
<feature type="transmembrane region" description="Helical" evidence="6">
    <location>
        <begin position="35"/>
        <end position="58"/>
    </location>
</feature>
<dbReference type="InterPro" id="IPR002293">
    <property type="entry name" value="AA/rel_permease1"/>
</dbReference>
<sequence>MDIEDNAPGKTEKVLNIDDAQLLAMGKKPELQRVYNTWTLCAYQVMISASWSCLIVLYSTIFDVGGPASLIWATLVVSIGQTLLMTSLAEYCSIWPTAGGQQYYTQALATGKSRPFLSYLVGWAIMVGEISTGSSCALNSAQIIASFVQIVHPNVEWKSWMTWLLYSAMLIGPVITNLNQRWLPGINLFGAIWVVGGGLTWAIVFIAMAPKHDAEFIFTEFFNNTGYGKSGWVFVMSFYNSMYGMVGTDGLMHLVEEMKNPARNAPRSMIYSMILCGVMSWLAAVVMMWTAGDWNSYMTSPQPYMSWWIGVTGSLYGGGLFCALVMIGINFFVIVGTNSAGSRIVWSMARDKAFPCSEYLAQVNGRLGIPLRAIGFVVVVDLILGLIVLGSDLAFQSIISGGGLMLQVSYLVPVLIVLVRGRKILPPRVHFDLGKWGYFINALSVSWSLLICAVYLCPLYVPVTIPTIDYMNWSCLIVGATILFPGAYWIFGARFKYIKEQNSVMDDNVVVIDGVTIGGMEAVRRNEGARDLNVEKT</sequence>
<evidence type="ECO:0000256" key="5">
    <source>
        <dbReference type="ARBA" id="ARBA00023136"/>
    </source>
</evidence>
<feature type="transmembrane region" description="Helical" evidence="6">
    <location>
        <begin position="160"/>
        <end position="178"/>
    </location>
</feature>
<protein>
    <recommendedName>
        <fullName evidence="9">Amino acid permease/ SLC12A domain-containing protein</fullName>
    </recommendedName>
</protein>
<feature type="transmembrane region" description="Helical" evidence="6">
    <location>
        <begin position="230"/>
        <end position="248"/>
    </location>
</feature>
<feature type="transmembrane region" description="Helical" evidence="6">
    <location>
        <begin position="304"/>
        <end position="333"/>
    </location>
</feature>
<dbReference type="Proteomes" id="UP000191285">
    <property type="component" value="Unassembled WGS sequence"/>
</dbReference>
<evidence type="ECO:0000256" key="4">
    <source>
        <dbReference type="ARBA" id="ARBA00022989"/>
    </source>
</evidence>
<dbReference type="Pfam" id="PF13520">
    <property type="entry name" value="AA_permease_2"/>
    <property type="match status" value="1"/>
</dbReference>
<evidence type="ECO:0008006" key="9">
    <source>
        <dbReference type="Google" id="ProtNLM"/>
    </source>
</evidence>
<evidence type="ECO:0000256" key="1">
    <source>
        <dbReference type="ARBA" id="ARBA00004141"/>
    </source>
</evidence>
<keyword evidence="5 6" id="KW-0472">Membrane</keyword>
<comment type="subcellular location">
    <subcellularLocation>
        <location evidence="1">Membrane</location>
        <topology evidence="1">Multi-pass membrane protein</topology>
    </subcellularLocation>
</comment>
<comment type="caution">
    <text evidence="7">The sequence shown here is derived from an EMBL/GenBank/DDBJ whole genome shotgun (WGS) entry which is preliminary data.</text>
</comment>
<feature type="transmembrane region" description="Helical" evidence="6">
    <location>
        <begin position="438"/>
        <end position="461"/>
    </location>
</feature>
<dbReference type="PIRSF" id="PIRSF006060">
    <property type="entry name" value="AA_transporter"/>
    <property type="match status" value="1"/>
</dbReference>
<feature type="transmembrane region" description="Helical" evidence="6">
    <location>
        <begin position="269"/>
        <end position="292"/>
    </location>
</feature>
<dbReference type="PANTHER" id="PTHR45649">
    <property type="entry name" value="AMINO-ACID PERMEASE BAT1"/>
    <property type="match status" value="1"/>
</dbReference>
<reference evidence="8" key="1">
    <citation type="journal article" date="2017" name="Nat. Microbiol.">
        <title>Global analysis of biosynthetic gene clusters reveals vast potential of secondary metabolite production in Penicillium species.</title>
        <authorList>
            <person name="Nielsen J.C."/>
            <person name="Grijseels S."/>
            <person name="Prigent S."/>
            <person name="Ji B."/>
            <person name="Dainat J."/>
            <person name="Nielsen K.F."/>
            <person name="Frisvad J.C."/>
            <person name="Workman M."/>
            <person name="Nielsen J."/>
        </authorList>
    </citation>
    <scope>NUCLEOTIDE SEQUENCE [LARGE SCALE GENOMIC DNA]</scope>
    <source>
        <strain evidence="8">IBT 24891</strain>
    </source>
</reference>
<feature type="transmembrane region" description="Helical" evidence="6">
    <location>
        <begin position="190"/>
        <end position="210"/>
    </location>
</feature>
<evidence type="ECO:0000256" key="2">
    <source>
        <dbReference type="ARBA" id="ARBA00022448"/>
    </source>
</evidence>
<dbReference type="Gene3D" id="1.20.1740.10">
    <property type="entry name" value="Amino acid/polyamine transporter I"/>
    <property type="match status" value="1"/>
</dbReference>
<dbReference type="GO" id="GO:0022857">
    <property type="term" value="F:transmembrane transporter activity"/>
    <property type="evidence" value="ECO:0007669"/>
    <property type="project" value="InterPro"/>
</dbReference>
<gene>
    <name evidence="7" type="ORF">PENSTE_c005G09890</name>
</gene>
<dbReference type="AlphaFoldDB" id="A0A1V6TKU3"/>
<evidence type="ECO:0000256" key="6">
    <source>
        <dbReference type="SAM" id="Phobius"/>
    </source>
</evidence>
<organism evidence="7 8">
    <name type="scientific">Penicillium steckii</name>
    <dbReference type="NCBI Taxonomy" id="303698"/>
    <lineage>
        <taxon>Eukaryota</taxon>
        <taxon>Fungi</taxon>
        <taxon>Dikarya</taxon>
        <taxon>Ascomycota</taxon>
        <taxon>Pezizomycotina</taxon>
        <taxon>Eurotiomycetes</taxon>
        <taxon>Eurotiomycetidae</taxon>
        <taxon>Eurotiales</taxon>
        <taxon>Aspergillaceae</taxon>
        <taxon>Penicillium</taxon>
    </lineage>
</organism>
<dbReference type="EMBL" id="MLKD01000005">
    <property type="protein sequence ID" value="OQE26604.1"/>
    <property type="molecule type" value="Genomic_DNA"/>
</dbReference>
<feature type="transmembrane region" description="Helical" evidence="6">
    <location>
        <begin position="473"/>
        <end position="491"/>
    </location>
</feature>
<name>A0A1V6TKU3_9EURO</name>
<feature type="transmembrane region" description="Helical" evidence="6">
    <location>
        <begin position="369"/>
        <end position="389"/>
    </location>
</feature>
<feature type="transmembrane region" description="Helical" evidence="6">
    <location>
        <begin position="116"/>
        <end position="140"/>
    </location>
</feature>
<keyword evidence="3 6" id="KW-0812">Transmembrane</keyword>
<evidence type="ECO:0000313" key="8">
    <source>
        <dbReference type="Proteomes" id="UP000191285"/>
    </source>
</evidence>
<dbReference type="OrthoDB" id="2417308at2759"/>
<evidence type="ECO:0000313" key="7">
    <source>
        <dbReference type="EMBL" id="OQE26604.1"/>
    </source>
</evidence>
<dbReference type="GO" id="GO:0016020">
    <property type="term" value="C:membrane"/>
    <property type="evidence" value="ECO:0007669"/>
    <property type="project" value="UniProtKB-SubCell"/>
</dbReference>
<keyword evidence="2" id="KW-0813">Transport</keyword>
<accession>A0A1V6TKU3</accession>
<evidence type="ECO:0000256" key="3">
    <source>
        <dbReference type="ARBA" id="ARBA00022692"/>
    </source>
</evidence>
<feature type="transmembrane region" description="Helical" evidence="6">
    <location>
        <begin position="70"/>
        <end position="95"/>
    </location>
</feature>
<keyword evidence="8" id="KW-1185">Reference proteome</keyword>
<keyword evidence="4 6" id="KW-1133">Transmembrane helix</keyword>
<feature type="transmembrane region" description="Helical" evidence="6">
    <location>
        <begin position="395"/>
        <end position="418"/>
    </location>
</feature>
<dbReference type="PANTHER" id="PTHR45649:SF14">
    <property type="entry name" value="GABA PERMEASE"/>
    <property type="match status" value="1"/>
</dbReference>